<proteinExistence type="predicted"/>
<protein>
    <submittedName>
        <fullName evidence="2">Helix-turn-helix domain-containing protein</fullName>
    </submittedName>
</protein>
<dbReference type="InterPro" id="IPR010093">
    <property type="entry name" value="SinI_DNA-bd"/>
</dbReference>
<dbReference type="InterPro" id="IPR041657">
    <property type="entry name" value="HTH_17"/>
</dbReference>
<dbReference type="Pfam" id="PF12728">
    <property type="entry name" value="HTH_17"/>
    <property type="match status" value="1"/>
</dbReference>
<dbReference type="AlphaFoldDB" id="A0A848AU91"/>
<dbReference type="EMBL" id="JABAEW010000002">
    <property type="protein sequence ID" value="NMD85180.1"/>
    <property type="molecule type" value="Genomic_DNA"/>
</dbReference>
<name>A0A848AU91_9BACT</name>
<accession>A0A848AU91</accession>
<dbReference type="RefSeq" id="WP_168961423.1">
    <property type="nucleotide sequence ID" value="NZ_JABAEW010000002.1"/>
</dbReference>
<dbReference type="Gene3D" id="1.10.10.10">
    <property type="entry name" value="Winged helix-like DNA-binding domain superfamily/Winged helix DNA-binding domain"/>
    <property type="match status" value="1"/>
</dbReference>
<dbReference type="GO" id="GO:0003677">
    <property type="term" value="F:DNA binding"/>
    <property type="evidence" value="ECO:0007669"/>
    <property type="project" value="InterPro"/>
</dbReference>
<dbReference type="InterPro" id="IPR036388">
    <property type="entry name" value="WH-like_DNA-bd_sf"/>
</dbReference>
<reference evidence="2 3" key="1">
    <citation type="submission" date="2020-04" db="EMBL/GenBank/DDBJ databases">
        <authorList>
            <person name="Hitch T.C.A."/>
            <person name="Wylensek D."/>
            <person name="Clavel T."/>
        </authorList>
    </citation>
    <scope>NUCLEOTIDE SEQUENCE [LARGE SCALE GENOMIC DNA]</scope>
    <source>
        <strain evidence="2 3">COR2-253-APC-1A</strain>
    </source>
</reference>
<evidence type="ECO:0000259" key="1">
    <source>
        <dbReference type="Pfam" id="PF12728"/>
    </source>
</evidence>
<comment type="caution">
    <text evidence="2">The sequence shown here is derived from an EMBL/GenBank/DDBJ whole genome shotgun (WGS) entry which is preliminary data.</text>
</comment>
<evidence type="ECO:0000313" key="3">
    <source>
        <dbReference type="Proteomes" id="UP000576225"/>
    </source>
</evidence>
<feature type="domain" description="Helix-turn-helix" evidence="1">
    <location>
        <begin position="5"/>
        <end position="53"/>
    </location>
</feature>
<dbReference type="InterPro" id="IPR009061">
    <property type="entry name" value="DNA-bd_dom_put_sf"/>
</dbReference>
<organism evidence="2 3">
    <name type="scientific">Victivallis vadensis</name>
    <dbReference type="NCBI Taxonomy" id="172901"/>
    <lineage>
        <taxon>Bacteria</taxon>
        <taxon>Pseudomonadati</taxon>
        <taxon>Lentisphaerota</taxon>
        <taxon>Lentisphaeria</taxon>
        <taxon>Victivallales</taxon>
        <taxon>Victivallaceae</taxon>
        <taxon>Victivallis</taxon>
    </lineage>
</organism>
<sequence length="65" mass="8042">MEERWLSMKEISEYLGVTRETIYKWIEDREMPGHRMGKFWKFKRDEVDVWVKSGKAADRDRSCWK</sequence>
<evidence type="ECO:0000313" key="2">
    <source>
        <dbReference type="EMBL" id="NMD85180.1"/>
    </source>
</evidence>
<dbReference type="SUPFAM" id="SSF46955">
    <property type="entry name" value="Putative DNA-binding domain"/>
    <property type="match status" value="1"/>
</dbReference>
<dbReference type="NCBIfam" id="TIGR01764">
    <property type="entry name" value="excise"/>
    <property type="match status" value="1"/>
</dbReference>
<dbReference type="Proteomes" id="UP000576225">
    <property type="component" value="Unassembled WGS sequence"/>
</dbReference>
<gene>
    <name evidence="2" type="ORF">HF882_01130</name>
</gene>